<protein>
    <submittedName>
        <fullName evidence="6">OmpA family protein</fullName>
    </submittedName>
</protein>
<dbReference type="PROSITE" id="PS51123">
    <property type="entry name" value="OMPA_2"/>
    <property type="match status" value="1"/>
</dbReference>
<dbReference type="Pfam" id="PF00691">
    <property type="entry name" value="OmpA"/>
    <property type="match status" value="1"/>
</dbReference>
<evidence type="ECO:0000313" key="6">
    <source>
        <dbReference type="EMBL" id="RTR34584.1"/>
    </source>
</evidence>
<dbReference type="InterPro" id="IPR006665">
    <property type="entry name" value="OmpA-like"/>
</dbReference>
<dbReference type="SUPFAM" id="SSF103088">
    <property type="entry name" value="OmpA-like"/>
    <property type="match status" value="1"/>
</dbReference>
<dbReference type="PRINTS" id="PR01021">
    <property type="entry name" value="OMPADOMAIN"/>
</dbReference>
<feature type="signal peptide" evidence="4">
    <location>
        <begin position="1"/>
        <end position="22"/>
    </location>
</feature>
<keyword evidence="4" id="KW-0732">Signal</keyword>
<dbReference type="InterPro" id="IPR050330">
    <property type="entry name" value="Bact_OuterMem_StrucFunc"/>
</dbReference>
<dbReference type="InterPro" id="IPR006664">
    <property type="entry name" value="OMP_bac"/>
</dbReference>
<evidence type="ECO:0000256" key="3">
    <source>
        <dbReference type="PROSITE-ProRule" id="PRU00473"/>
    </source>
</evidence>
<dbReference type="GO" id="GO:0009279">
    <property type="term" value="C:cell outer membrane"/>
    <property type="evidence" value="ECO:0007669"/>
    <property type="project" value="UniProtKB-SubCell"/>
</dbReference>
<keyword evidence="2 3" id="KW-0472">Membrane</keyword>
<dbReference type="PANTHER" id="PTHR30329">
    <property type="entry name" value="STATOR ELEMENT OF FLAGELLAR MOTOR COMPLEX"/>
    <property type="match status" value="1"/>
</dbReference>
<reference evidence="6 7" key="1">
    <citation type="submission" date="2018-12" db="EMBL/GenBank/DDBJ databases">
        <authorList>
            <person name="Yu L."/>
        </authorList>
    </citation>
    <scope>NUCLEOTIDE SEQUENCE [LARGE SCALE GENOMIC DNA]</scope>
    <source>
        <strain evidence="6 7">HAW-EB5</strain>
    </source>
</reference>
<dbReference type="CDD" id="cd07185">
    <property type="entry name" value="OmpA_C-like"/>
    <property type="match status" value="1"/>
</dbReference>
<evidence type="ECO:0000256" key="1">
    <source>
        <dbReference type="ARBA" id="ARBA00004442"/>
    </source>
</evidence>
<evidence type="ECO:0000313" key="7">
    <source>
        <dbReference type="Proteomes" id="UP000282060"/>
    </source>
</evidence>
<dbReference type="GO" id="GO:0005509">
    <property type="term" value="F:calcium ion binding"/>
    <property type="evidence" value="ECO:0007669"/>
    <property type="project" value="InterPro"/>
</dbReference>
<dbReference type="OrthoDB" id="9805832at2"/>
<organism evidence="6 7">
    <name type="scientific">Shewanella atlantica</name>
    <dbReference type="NCBI Taxonomy" id="271099"/>
    <lineage>
        <taxon>Bacteria</taxon>
        <taxon>Pseudomonadati</taxon>
        <taxon>Pseudomonadota</taxon>
        <taxon>Gammaproteobacteria</taxon>
        <taxon>Alteromonadales</taxon>
        <taxon>Shewanellaceae</taxon>
        <taxon>Shewanella</taxon>
    </lineage>
</organism>
<dbReference type="PANTHER" id="PTHR30329:SF20">
    <property type="entry name" value="EXPORTED PROTEIN"/>
    <property type="match status" value="1"/>
</dbReference>
<feature type="domain" description="OmpA-like" evidence="5">
    <location>
        <begin position="72"/>
        <end position="189"/>
    </location>
</feature>
<keyword evidence="7" id="KW-1185">Reference proteome</keyword>
<comment type="subcellular location">
    <subcellularLocation>
        <location evidence="1">Cell outer membrane</location>
    </subcellularLocation>
</comment>
<evidence type="ECO:0000259" key="5">
    <source>
        <dbReference type="PROSITE" id="PS51123"/>
    </source>
</evidence>
<dbReference type="Gene3D" id="3.30.1330.60">
    <property type="entry name" value="OmpA-like domain"/>
    <property type="match status" value="1"/>
</dbReference>
<feature type="chain" id="PRO_5019187567" evidence="4">
    <location>
        <begin position="23"/>
        <end position="189"/>
    </location>
</feature>
<comment type="caution">
    <text evidence="6">The sequence shown here is derived from an EMBL/GenBank/DDBJ whole genome shotgun (WGS) entry which is preliminary data.</text>
</comment>
<dbReference type="SUPFAM" id="SSF103647">
    <property type="entry name" value="TSP type-3 repeat"/>
    <property type="match status" value="1"/>
</dbReference>
<sequence length="189" mass="20896">MKQLMLSFLCIAGVILSSTAFSWSDSDHDGVPDMKDACPDTRSGARVDAAGCEKQAEFKSICLSTTSGEVYPPNCSELSELPLNFEFAKAEVMFSQWKTLARLKQFLQRYDVNLCLLGYTDSMGTLDLNQKLSAQRAVAVKQILVEDYGFSSSRFVVKGMGIESPVASNEKPEGRALNRRVEFVVDLNE</sequence>
<name>A0A431WGL4_9GAMM</name>
<evidence type="ECO:0000256" key="2">
    <source>
        <dbReference type="ARBA" id="ARBA00023136"/>
    </source>
</evidence>
<dbReference type="Proteomes" id="UP000282060">
    <property type="component" value="Unassembled WGS sequence"/>
</dbReference>
<evidence type="ECO:0000256" key="4">
    <source>
        <dbReference type="SAM" id="SignalP"/>
    </source>
</evidence>
<dbReference type="InterPro" id="IPR036737">
    <property type="entry name" value="OmpA-like_sf"/>
</dbReference>
<accession>A0A431WGL4</accession>
<dbReference type="InterPro" id="IPR028974">
    <property type="entry name" value="TSP_type-3_rpt"/>
</dbReference>
<proteinExistence type="predicted"/>
<dbReference type="EMBL" id="RXNV01000001">
    <property type="protein sequence ID" value="RTR34584.1"/>
    <property type="molecule type" value="Genomic_DNA"/>
</dbReference>
<dbReference type="RefSeq" id="WP_126503956.1">
    <property type="nucleotide sequence ID" value="NZ_RXNV01000001.1"/>
</dbReference>
<dbReference type="AlphaFoldDB" id="A0A431WGL4"/>
<gene>
    <name evidence="6" type="ORF">EKG39_02680</name>
</gene>